<dbReference type="SMART" id="SM00034">
    <property type="entry name" value="CLECT"/>
    <property type="match status" value="1"/>
</dbReference>
<comment type="caution">
    <text evidence="10">The sequence shown here is derived from an EMBL/GenBank/DDBJ whole genome shotgun (WGS) entry which is preliminary data.</text>
</comment>
<keyword evidence="10" id="KW-0675">Receptor</keyword>
<dbReference type="InterPro" id="IPR001304">
    <property type="entry name" value="C-type_lectin-like"/>
</dbReference>
<dbReference type="InterPro" id="IPR016187">
    <property type="entry name" value="CTDL_fold"/>
</dbReference>
<sequence>MGTVLFVLFGHGLLWWAPSWAGEEAAVQCLGTACYTVHWGKHNWAGAQDQCKSNGGNLASVKSQDEAQLLGDLLAPDEVRAPGLVKLWMGLRREKGKCYQRHQRLRGFSWASGGDDADYSKWHTEPRETCTAQRCVTLRLDLASQDSWEPTWTDGPCNDLGVSGYVCKFSFQGMCRQVALAGPGSVTYSTPFGAESAALQAVPFGSLATVECGPGGEQPGSFFVCQKGDGGVFMWSSPGPLCAGPEGGCAYRNGGCEQRCRDLPGGAVRCSCEPGQRLGADGRD</sequence>
<dbReference type="SUPFAM" id="SSF57196">
    <property type="entry name" value="EGF/Laminin"/>
    <property type="match status" value="1"/>
</dbReference>
<evidence type="ECO:0000256" key="8">
    <source>
        <dbReference type="SAM" id="SignalP"/>
    </source>
</evidence>
<evidence type="ECO:0000256" key="1">
    <source>
        <dbReference type="ARBA" id="ARBA00004479"/>
    </source>
</evidence>
<name>A0A151ND38_ALLMI</name>
<evidence type="ECO:0000256" key="2">
    <source>
        <dbReference type="ARBA" id="ARBA00022692"/>
    </source>
</evidence>
<evidence type="ECO:0000313" key="10">
    <source>
        <dbReference type="EMBL" id="KYO34731.1"/>
    </source>
</evidence>
<feature type="signal peptide" evidence="8">
    <location>
        <begin position="1"/>
        <end position="21"/>
    </location>
</feature>
<dbReference type="InterPro" id="IPR016186">
    <property type="entry name" value="C-type_lectin-like/link_sf"/>
</dbReference>
<dbReference type="InterPro" id="IPR051505">
    <property type="entry name" value="C-type_lectin_domain"/>
</dbReference>
<evidence type="ECO:0000313" key="11">
    <source>
        <dbReference type="Proteomes" id="UP000050525"/>
    </source>
</evidence>
<evidence type="ECO:0000256" key="6">
    <source>
        <dbReference type="ARBA" id="ARBA00023136"/>
    </source>
</evidence>
<proteinExistence type="predicted"/>
<keyword evidence="4" id="KW-0430">Lectin</keyword>
<keyword evidence="11" id="KW-1185">Reference proteome</keyword>
<evidence type="ECO:0000259" key="9">
    <source>
        <dbReference type="PROSITE" id="PS50041"/>
    </source>
</evidence>
<evidence type="ECO:0000256" key="5">
    <source>
        <dbReference type="ARBA" id="ARBA00022989"/>
    </source>
</evidence>
<keyword evidence="7" id="KW-0325">Glycoprotein</keyword>
<dbReference type="PANTHER" id="PTHR14789">
    <property type="entry name" value="CHONDROLECTIN VARIANT CHODLFDELTAE"/>
    <property type="match status" value="1"/>
</dbReference>
<keyword evidence="5" id="KW-1133">Transmembrane helix</keyword>
<accession>A0A151ND38</accession>
<organism evidence="10 11">
    <name type="scientific">Alligator mississippiensis</name>
    <name type="common">American alligator</name>
    <dbReference type="NCBI Taxonomy" id="8496"/>
    <lineage>
        <taxon>Eukaryota</taxon>
        <taxon>Metazoa</taxon>
        <taxon>Chordata</taxon>
        <taxon>Craniata</taxon>
        <taxon>Vertebrata</taxon>
        <taxon>Euteleostomi</taxon>
        <taxon>Archelosauria</taxon>
        <taxon>Archosauria</taxon>
        <taxon>Crocodylia</taxon>
        <taxon>Alligatoridae</taxon>
        <taxon>Alligatorinae</taxon>
        <taxon>Alligator</taxon>
    </lineage>
</organism>
<dbReference type="GO" id="GO:0016020">
    <property type="term" value="C:membrane"/>
    <property type="evidence" value="ECO:0007669"/>
    <property type="project" value="UniProtKB-SubCell"/>
</dbReference>
<protein>
    <submittedName>
        <fullName evidence="10">Complement component C1q receptor</fullName>
    </submittedName>
</protein>
<dbReference type="Gene3D" id="2.10.25.10">
    <property type="entry name" value="Laminin"/>
    <property type="match status" value="1"/>
</dbReference>
<dbReference type="Pfam" id="PF00059">
    <property type="entry name" value="Lectin_C"/>
    <property type="match status" value="1"/>
</dbReference>
<reference evidence="10 11" key="1">
    <citation type="journal article" date="2012" name="Genome Biol.">
        <title>Sequencing three crocodilian genomes to illuminate the evolution of archosaurs and amniotes.</title>
        <authorList>
            <person name="St John J.A."/>
            <person name="Braun E.L."/>
            <person name="Isberg S.R."/>
            <person name="Miles L.G."/>
            <person name="Chong A.Y."/>
            <person name="Gongora J."/>
            <person name="Dalzell P."/>
            <person name="Moran C."/>
            <person name="Bed'hom B."/>
            <person name="Abzhanov A."/>
            <person name="Burgess S.C."/>
            <person name="Cooksey A.M."/>
            <person name="Castoe T.A."/>
            <person name="Crawford N.G."/>
            <person name="Densmore L.D."/>
            <person name="Drew J.C."/>
            <person name="Edwards S.V."/>
            <person name="Faircloth B.C."/>
            <person name="Fujita M.K."/>
            <person name="Greenwold M.J."/>
            <person name="Hoffmann F.G."/>
            <person name="Howard J.M."/>
            <person name="Iguchi T."/>
            <person name="Janes D.E."/>
            <person name="Khan S.Y."/>
            <person name="Kohno S."/>
            <person name="de Koning A.J."/>
            <person name="Lance S.L."/>
            <person name="McCarthy F.M."/>
            <person name="McCormack J.E."/>
            <person name="Merchant M.E."/>
            <person name="Peterson D.G."/>
            <person name="Pollock D.D."/>
            <person name="Pourmand N."/>
            <person name="Raney B.J."/>
            <person name="Roessler K.A."/>
            <person name="Sanford J.R."/>
            <person name="Sawyer R.H."/>
            <person name="Schmidt C.J."/>
            <person name="Triplett E.W."/>
            <person name="Tuberville T.D."/>
            <person name="Venegas-Anaya M."/>
            <person name="Howard J.T."/>
            <person name="Jarvis E.D."/>
            <person name="Guillette L.J.Jr."/>
            <person name="Glenn T.C."/>
            <person name="Green R.E."/>
            <person name="Ray D.A."/>
        </authorList>
    </citation>
    <scope>NUCLEOTIDE SEQUENCE [LARGE SCALE GENOMIC DNA]</scope>
    <source>
        <strain evidence="10">KSC_2009_1</strain>
    </source>
</reference>
<feature type="chain" id="PRO_5007585962" evidence="8">
    <location>
        <begin position="22"/>
        <end position="284"/>
    </location>
</feature>
<evidence type="ECO:0000256" key="7">
    <source>
        <dbReference type="ARBA" id="ARBA00023180"/>
    </source>
</evidence>
<dbReference type="EMBL" id="AKHW03003332">
    <property type="protein sequence ID" value="KYO34731.1"/>
    <property type="molecule type" value="Genomic_DNA"/>
</dbReference>
<dbReference type="Gene3D" id="3.10.100.10">
    <property type="entry name" value="Mannose-Binding Protein A, subunit A"/>
    <property type="match status" value="1"/>
</dbReference>
<dbReference type="GO" id="GO:0030246">
    <property type="term" value="F:carbohydrate binding"/>
    <property type="evidence" value="ECO:0007669"/>
    <property type="project" value="UniProtKB-KW"/>
</dbReference>
<keyword evidence="3 8" id="KW-0732">Signal</keyword>
<dbReference type="Pfam" id="PF14670">
    <property type="entry name" value="FXa_inhibition"/>
    <property type="match status" value="1"/>
</dbReference>
<dbReference type="PANTHER" id="PTHR14789:SF8">
    <property type="entry name" value="C-TYPE LECTIN DOMAIN FAMILY 14 MEMBER A PRECURSOR-RELATED"/>
    <property type="match status" value="1"/>
</dbReference>
<dbReference type="Proteomes" id="UP000050525">
    <property type="component" value="Unassembled WGS sequence"/>
</dbReference>
<keyword evidence="2" id="KW-0812">Transmembrane</keyword>
<gene>
    <name evidence="10" type="primary">CD93</name>
    <name evidence="10" type="ORF">Y1Q_0010482</name>
</gene>
<dbReference type="Pfam" id="PF25444">
    <property type="entry name" value="THBD"/>
    <property type="match status" value="1"/>
</dbReference>
<feature type="domain" description="C-type lectin" evidence="9">
    <location>
        <begin position="30"/>
        <end position="158"/>
    </location>
</feature>
<evidence type="ECO:0000256" key="4">
    <source>
        <dbReference type="ARBA" id="ARBA00022734"/>
    </source>
</evidence>
<comment type="subcellular location">
    <subcellularLocation>
        <location evidence="1">Membrane</location>
        <topology evidence="1">Single-pass type I membrane protein</topology>
    </subcellularLocation>
</comment>
<dbReference type="AlphaFoldDB" id="A0A151ND38"/>
<dbReference type="eggNOG" id="ENOG502QUVB">
    <property type="taxonomic scope" value="Eukaryota"/>
</dbReference>
<dbReference type="STRING" id="8496.A0A151ND38"/>
<dbReference type="PROSITE" id="PS50041">
    <property type="entry name" value="C_TYPE_LECTIN_2"/>
    <property type="match status" value="1"/>
</dbReference>
<dbReference type="SUPFAM" id="SSF56436">
    <property type="entry name" value="C-type lectin-like"/>
    <property type="match status" value="1"/>
</dbReference>
<dbReference type="InterPro" id="IPR057350">
    <property type="entry name" value="THBD"/>
</dbReference>
<evidence type="ECO:0000256" key="3">
    <source>
        <dbReference type="ARBA" id="ARBA00022729"/>
    </source>
</evidence>
<keyword evidence="6" id="KW-0472">Membrane</keyword>